<dbReference type="PROSITE" id="PS50995">
    <property type="entry name" value="HTH_MARR_2"/>
    <property type="match status" value="1"/>
</dbReference>
<dbReference type="AlphaFoldDB" id="A0A1G5QDE7"/>
<gene>
    <name evidence="3" type="ORF">SAMN04488118_1047</name>
</gene>
<dbReference type="SUPFAM" id="SSF46785">
    <property type="entry name" value="Winged helix' DNA-binding domain"/>
    <property type="match status" value="1"/>
</dbReference>
<comment type="subcellular location">
    <subcellularLocation>
        <location evidence="1">Cytoplasm</location>
    </subcellularLocation>
</comment>
<dbReference type="Proteomes" id="UP000198767">
    <property type="component" value="Unassembled WGS sequence"/>
</dbReference>
<protein>
    <submittedName>
        <fullName evidence="3">DNA-binding transcriptional regulator, MarR family</fullName>
    </submittedName>
</protein>
<dbReference type="GO" id="GO:0005737">
    <property type="term" value="C:cytoplasm"/>
    <property type="evidence" value="ECO:0007669"/>
    <property type="project" value="UniProtKB-SubCell"/>
</dbReference>
<dbReference type="GO" id="GO:0003700">
    <property type="term" value="F:DNA-binding transcription factor activity"/>
    <property type="evidence" value="ECO:0007669"/>
    <property type="project" value="InterPro"/>
</dbReference>
<proteinExistence type="predicted"/>
<dbReference type="InterPro" id="IPR036388">
    <property type="entry name" value="WH-like_DNA-bd_sf"/>
</dbReference>
<evidence type="ECO:0000313" key="3">
    <source>
        <dbReference type="EMBL" id="SCZ59915.1"/>
    </source>
</evidence>
<organism evidence="3 4">
    <name type="scientific">Epibacterium ulvae</name>
    <dbReference type="NCBI Taxonomy" id="1156985"/>
    <lineage>
        <taxon>Bacteria</taxon>
        <taxon>Pseudomonadati</taxon>
        <taxon>Pseudomonadota</taxon>
        <taxon>Alphaproteobacteria</taxon>
        <taxon>Rhodobacterales</taxon>
        <taxon>Roseobacteraceae</taxon>
        <taxon>Epibacterium</taxon>
    </lineage>
</organism>
<dbReference type="GO" id="GO:0006950">
    <property type="term" value="P:response to stress"/>
    <property type="evidence" value="ECO:0007669"/>
    <property type="project" value="TreeGrafter"/>
</dbReference>
<evidence type="ECO:0000313" key="4">
    <source>
        <dbReference type="Proteomes" id="UP000198767"/>
    </source>
</evidence>
<dbReference type="OrthoDB" id="9806864at2"/>
<dbReference type="EMBL" id="FMWG01000004">
    <property type="protein sequence ID" value="SCZ59915.1"/>
    <property type="molecule type" value="Genomic_DNA"/>
</dbReference>
<accession>A0A1G5QDE7</accession>
<dbReference type="GO" id="GO:0003677">
    <property type="term" value="F:DNA binding"/>
    <property type="evidence" value="ECO:0007669"/>
    <property type="project" value="UniProtKB-KW"/>
</dbReference>
<name>A0A1G5QDE7_9RHOB</name>
<feature type="domain" description="HTH marR-type" evidence="2">
    <location>
        <begin position="15"/>
        <end position="152"/>
    </location>
</feature>
<dbReference type="Pfam" id="PF01047">
    <property type="entry name" value="MarR"/>
    <property type="match status" value="1"/>
</dbReference>
<sequence length="156" mass="17388">MQADVTDKDGKLRVDQQFCFALYSASRAVTKAYSILLEELGVTYPQYAALMLLWEQDGILISDIATSLELDGGTATPLVQRLEKLGLVARVRCDEDERRVRVFLTDEGKALFYKALEIPHGLGEATGLDGPTAHRIVDEMQDIKANIADWLSETRK</sequence>
<keyword evidence="4" id="KW-1185">Reference proteome</keyword>
<evidence type="ECO:0000256" key="1">
    <source>
        <dbReference type="ARBA" id="ARBA00004496"/>
    </source>
</evidence>
<dbReference type="InterPro" id="IPR000835">
    <property type="entry name" value="HTH_MarR-typ"/>
</dbReference>
<evidence type="ECO:0000259" key="2">
    <source>
        <dbReference type="PROSITE" id="PS50995"/>
    </source>
</evidence>
<dbReference type="Gene3D" id="1.10.10.10">
    <property type="entry name" value="Winged helix-like DNA-binding domain superfamily/Winged helix DNA-binding domain"/>
    <property type="match status" value="1"/>
</dbReference>
<dbReference type="InterPro" id="IPR036390">
    <property type="entry name" value="WH_DNA-bd_sf"/>
</dbReference>
<keyword evidence="3" id="KW-0238">DNA-binding</keyword>
<dbReference type="SMART" id="SM00347">
    <property type="entry name" value="HTH_MARR"/>
    <property type="match status" value="1"/>
</dbReference>
<dbReference type="STRING" id="1156985.SAMN04488118_1047"/>
<dbReference type="PANTHER" id="PTHR33164">
    <property type="entry name" value="TRANSCRIPTIONAL REGULATOR, MARR FAMILY"/>
    <property type="match status" value="1"/>
</dbReference>
<dbReference type="InterPro" id="IPR039422">
    <property type="entry name" value="MarR/SlyA-like"/>
</dbReference>
<dbReference type="PANTHER" id="PTHR33164:SF5">
    <property type="entry name" value="ORGANIC HYDROPEROXIDE RESISTANCE TRANSCRIPTIONAL REGULATOR"/>
    <property type="match status" value="1"/>
</dbReference>
<dbReference type="RefSeq" id="WP_090217667.1">
    <property type="nucleotide sequence ID" value="NZ_CANMPF010000001.1"/>
</dbReference>
<reference evidence="3 4" key="1">
    <citation type="submission" date="2016-10" db="EMBL/GenBank/DDBJ databases">
        <authorList>
            <person name="de Groot N.N."/>
        </authorList>
    </citation>
    <scope>NUCLEOTIDE SEQUENCE [LARGE SCALE GENOMIC DNA]</scope>
    <source>
        <strain evidence="3 4">U95</strain>
    </source>
</reference>